<protein>
    <submittedName>
        <fullName evidence="2">Uncharacterized protein</fullName>
    </submittedName>
</protein>
<organism evidence="2 3">
    <name type="scientific">Phytoactinopolyspora halophila</name>
    <dbReference type="NCBI Taxonomy" id="1981511"/>
    <lineage>
        <taxon>Bacteria</taxon>
        <taxon>Bacillati</taxon>
        <taxon>Actinomycetota</taxon>
        <taxon>Actinomycetes</taxon>
        <taxon>Jiangellales</taxon>
        <taxon>Jiangellaceae</taxon>
        <taxon>Phytoactinopolyspora</taxon>
    </lineage>
</organism>
<name>A0A329QMV8_9ACTN</name>
<evidence type="ECO:0000313" key="3">
    <source>
        <dbReference type="Proteomes" id="UP000250462"/>
    </source>
</evidence>
<gene>
    <name evidence="2" type="ORF">DPM12_13100</name>
</gene>
<accession>A0A329QMV8</accession>
<dbReference type="AlphaFoldDB" id="A0A329QMV8"/>
<dbReference type="RefSeq" id="WP_112258772.1">
    <property type="nucleotide sequence ID" value="NZ_QMIG01000013.1"/>
</dbReference>
<keyword evidence="3" id="KW-1185">Reference proteome</keyword>
<comment type="caution">
    <text evidence="2">The sequence shown here is derived from an EMBL/GenBank/DDBJ whole genome shotgun (WGS) entry which is preliminary data.</text>
</comment>
<feature type="region of interest" description="Disordered" evidence="1">
    <location>
        <begin position="1"/>
        <end position="35"/>
    </location>
</feature>
<sequence length="141" mass="15255">MSTHTVPDPVHDPVDTDASAGGHASDLESTATQAKPAVVLARHGDPSLRHAVNRNKHSTWARQLADLRWVRASEVLHRTDDVVASRAVRAHFKLNVLARRSARAAARLAKLRRERAASLGPAELVDQSSDAPAVERSTPTL</sequence>
<evidence type="ECO:0000313" key="2">
    <source>
        <dbReference type="EMBL" id="RAW13261.1"/>
    </source>
</evidence>
<evidence type="ECO:0000256" key="1">
    <source>
        <dbReference type="SAM" id="MobiDB-lite"/>
    </source>
</evidence>
<feature type="region of interest" description="Disordered" evidence="1">
    <location>
        <begin position="119"/>
        <end position="141"/>
    </location>
</feature>
<reference evidence="2 3" key="1">
    <citation type="submission" date="2018-06" db="EMBL/GenBank/DDBJ databases">
        <title>Phytoactinopolyspora halophila sp. nov., a novel halophilic actinomycete isolated from a saline soil in China.</title>
        <authorList>
            <person name="Tang S.-K."/>
        </authorList>
    </citation>
    <scope>NUCLEOTIDE SEQUENCE [LARGE SCALE GENOMIC DNA]</scope>
    <source>
        <strain evidence="2 3">YIM 96934</strain>
    </source>
</reference>
<proteinExistence type="predicted"/>
<dbReference type="Proteomes" id="UP000250462">
    <property type="component" value="Unassembled WGS sequence"/>
</dbReference>
<dbReference type="EMBL" id="QMIG01000013">
    <property type="protein sequence ID" value="RAW13261.1"/>
    <property type="molecule type" value="Genomic_DNA"/>
</dbReference>